<proteinExistence type="inferred from homology"/>
<reference evidence="6 7" key="1">
    <citation type="journal article" date="2015" name="Microbiome">
        <title>Genomic resolution of linkages in carbon, nitrogen, and sulfur cycling among widespread estuary sediment bacteria.</title>
        <authorList>
            <person name="Baker B.J."/>
            <person name="Lazar C.S."/>
            <person name="Teske A.P."/>
            <person name="Dick G.J."/>
        </authorList>
    </citation>
    <scope>NUCLEOTIDE SEQUENCE [LARGE SCALE GENOMIC DNA]</scope>
    <source>
        <strain evidence="6">DG_54_3</strain>
    </source>
</reference>
<comment type="function">
    <text evidence="3 4">Together with the chaperonin GroEL, plays an essential role in assisting protein folding. The GroEL-GroES system forms a nano-cage that allows encapsulation of the non-native substrate proteins and provides a physical environment optimized to promote and accelerate protein folding. GroES binds to the apical surface of the GroEL ring, thereby capping the opening of the GroEL channel.</text>
</comment>
<dbReference type="InterPro" id="IPR018369">
    <property type="entry name" value="Chaprnonin_Cpn10_CS"/>
</dbReference>
<dbReference type="GO" id="GO:0051082">
    <property type="term" value="F:unfolded protein binding"/>
    <property type="evidence" value="ECO:0007669"/>
    <property type="project" value="TreeGrafter"/>
</dbReference>
<feature type="compositionally biased region" description="Basic and acidic residues" evidence="5">
    <location>
        <begin position="13"/>
        <end position="24"/>
    </location>
</feature>
<evidence type="ECO:0000256" key="3">
    <source>
        <dbReference type="HAMAP-Rule" id="MF_00580"/>
    </source>
</evidence>
<gene>
    <name evidence="3" type="primary">groES</name>
    <name evidence="3" type="synonym">groS</name>
    <name evidence="6" type="ORF">AMJ44_11730</name>
</gene>
<evidence type="ECO:0000256" key="1">
    <source>
        <dbReference type="ARBA" id="ARBA00006975"/>
    </source>
</evidence>
<dbReference type="Proteomes" id="UP000051861">
    <property type="component" value="Unassembled WGS sequence"/>
</dbReference>
<dbReference type="GO" id="GO:0046872">
    <property type="term" value="F:metal ion binding"/>
    <property type="evidence" value="ECO:0007669"/>
    <property type="project" value="TreeGrafter"/>
</dbReference>
<comment type="caution">
    <text evidence="6">The sequence shown here is derived from an EMBL/GenBank/DDBJ whole genome shotgun (WGS) entry which is preliminary data.</text>
</comment>
<dbReference type="GO" id="GO:0005737">
    <property type="term" value="C:cytoplasm"/>
    <property type="evidence" value="ECO:0007669"/>
    <property type="project" value="UniProtKB-SubCell"/>
</dbReference>
<comment type="similarity">
    <text evidence="1 3 4">Belongs to the GroES chaperonin family.</text>
</comment>
<dbReference type="InterPro" id="IPR011032">
    <property type="entry name" value="GroES-like_sf"/>
</dbReference>
<dbReference type="GO" id="GO:0051087">
    <property type="term" value="F:protein-folding chaperone binding"/>
    <property type="evidence" value="ECO:0007669"/>
    <property type="project" value="TreeGrafter"/>
</dbReference>
<accession>A0A0S7XRF8</accession>
<dbReference type="GO" id="GO:0005524">
    <property type="term" value="F:ATP binding"/>
    <property type="evidence" value="ECO:0007669"/>
    <property type="project" value="InterPro"/>
</dbReference>
<dbReference type="NCBIfam" id="NF001527">
    <property type="entry name" value="PRK00364.1-2"/>
    <property type="match status" value="1"/>
</dbReference>
<dbReference type="SMART" id="SM00883">
    <property type="entry name" value="Cpn10"/>
    <property type="match status" value="1"/>
</dbReference>
<feature type="region of interest" description="Disordered" evidence="5">
    <location>
        <begin position="1"/>
        <end position="25"/>
    </location>
</feature>
<comment type="subcellular location">
    <subcellularLocation>
        <location evidence="3">Cytoplasm</location>
    </subcellularLocation>
</comment>
<dbReference type="EMBL" id="LIZX01000153">
    <property type="protein sequence ID" value="KPJ64966.1"/>
    <property type="molecule type" value="Genomic_DNA"/>
</dbReference>
<dbReference type="PATRIC" id="fig|1703775.3.peg.1303"/>
<dbReference type="Pfam" id="PF00166">
    <property type="entry name" value="Cpn10"/>
    <property type="match status" value="1"/>
</dbReference>
<evidence type="ECO:0000313" key="6">
    <source>
        <dbReference type="EMBL" id="KPJ64966.1"/>
    </source>
</evidence>
<dbReference type="NCBIfam" id="NF001534">
    <property type="entry name" value="PRK00364.2-5"/>
    <property type="match status" value="1"/>
</dbReference>
<protein>
    <recommendedName>
        <fullName evidence="3">Co-chaperonin GroES</fullName>
    </recommendedName>
    <alternativeName>
        <fullName evidence="3">10 kDa chaperonin</fullName>
    </alternativeName>
    <alternativeName>
        <fullName evidence="3">Chaperonin-10</fullName>
        <shortName evidence="3">Cpn10</shortName>
    </alternativeName>
</protein>
<evidence type="ECO:0000256" key="4">
    <source>
        <dbReference type="RuleBase" id="RU000535"/>
    </source>
</evidence>
<evidence type="ECO:0000256" key="2">
    <source>
        <dbReference type="ARBA" id="ARBA00023186"/>
    </source>
</evidence>
<dbReference type="InterPro" id="IPR037124">
    <property type="entry name" value="Chaperonin_GroES_sf"/>
</dbReference>
<keyword evidence="2 3" id="KW-0143">Chaperone</keyword>
<dbReference type="AlphaFoldDB" id="A0A0S7XRF8"/>
<dbReference type="InterPro" id="IPR020818">
    <property type="entry name" value="Chaperonin_GroES"/>
</dbReference>
<dbReference type="GO" id="GO:0044183">
    <property type="term" value="F:protein folding chaperone"/>
    <property type="evidence" value="ECO:0007669"/>
    <property type="project" value="InterPro"/>
</dbReference>
<name>A0A0S7XRF8_UNCSA</name>
<dbReference type="SUPFAM" id="SSF50129">
    <property type="entry name" value="GroES-like"/>
    <property type="match status" value="1"/>
</dbReference>
<organism evidence="6 7">
    <name type="scientific">candidate division WOR-1 bacterium DG_54_3</name>
    <dbReference type="NCBI Taxonomy" id="1703775"/>
    <lineage>
        <taxon>Bacteria</taxon>
        <taxon>Bacillati</taxon>
        <taxon>Saganbacteria</taxon>
    </lineage>
</organism>
<evidence type="ECO:0000256" key="5">
    <source>
        <dbReference type="SAM" id="MobiDB-lite"/>
    </source>
</evidence>
<dbReference type="NCBIfam" id="NF001530">
    <property type="entry name" value="PRK00364.1-6"/>
    <property type="match status" value="1"/>
</dbReference>
<sequence length="98" mass="10702">MAGKKLNPIGDRVVVKPEPEEQKTKSGIVLPDSAKEKPQEGTVVAIGTGRILDNGQKVPLEVKVGDKIIYSKYGGTEVKIDNEEYIILSERDILAIRS</sequence>
<dbReference type="FunFam" id="2.30.33.40:FF:000001">
    <property type="entry name" value="10 kDa chaperonin"/>
    <property type="match status" value="1"/>
</dbReference>
<dbReference type="NCBIfam" id="NF001531">
    <property type="entry name" value="PRK00364.2-2"/>
    <property type="match status" value="1"/>
</dbReference>
<comment type="subunit">
    <text evidence="3">Heptamer of 7 subunits arranged in a ring. Interacts with the chaperonin GroEL.</text>
</comment>
<dbReference type="PANTHER" id="PTHR10772:SF58">
    <property type="entry name" value="CO-CHAPERONIN GROES"/>
    <property type="match status" value="1"/>
</dbReference>
<keyword evidence="3" id="KW-0963">Cytoplasm</keyword>
<dbReference type="CDD" id="cd00320">
    <property type="entry name" value="cpn10"/>
    <property type="match status" value="1"/>
</dbReference>
<dbReference type="PRINTS" id="PR00297">
    <property type="entry name" value="CHAPERONIN10"/>
</dbReference>
<dbReference type="HAMAP" id="MF_00580">
    <property type="entry name" value="CH10"/>
    <property type="match status" value="1"/>
</dbReference>
<dbReference type="PROSITE" id="PS00681">
    <property type="entry name" value="CHAPERONINS_CPN10"/>
    <property type="match status" value="1"/>
</dbReference>
<dbReference type="NCBIfam" id="NF001533">
    <property type="entry name" value="PRK00364.2-4"/>
    <property type="match status" value="1"/>
</dbReference>
<evidence type="ECO:0000313" key="7">
    <source>
        <dbReference type="Proteomes" id="UP000051861"/>
    </source>
</evidence>
<dbReference type="PANTHER" id="PTHR10772">
    <property type="entry name" value="10 KDA HEAT SHOCK PROTEIN"/>
    <property type="match status" value="1"/>
</dbReference>
<dbReference type="Gene3D" id="2.30.33.40">
    <property type="entry name" value="GroES chaperonin"/>
    <property type="match status" value="1"/>
</dbReference>